<name>A0A4Y7L7G9_PAPSO</name>
<reference evidence="1 2" key="1">
    <citation type="journal article" date="2018" name="Science">
        <title>The opium poppy genome and morphinan production.</title>
        <authorList>
            <person name="Guo L."/>
            <person name="Winzer T."/>
            <person name="Yang X."/>
            <person name="Li Y."/>
            <person name="Ning Z."/>
            <person name="He Z."/>
            <person name="Teodor R."/>
            <person name="Lu Y."/>
            <person name="Bowser T.A."/>
            <person name="Graham I.A."/>
            <person name="Ye K."/>
        </authorList>
    </citation>
    <scope>NUCLEOTIDE SEQUENCE [LARGE SCALE GENOMIC DNA]</scope>
    <source>
        <strain evidence="2">cv. HN1</strain>
        <tissue evidence="1">Leaves</tissue>
    </source>
</reference>
<accession>A0A4Y7L7G9</accession>
<dbReference type="Proteomes" id="UP000316621">
    <property type="component" value="Chromosome 10"/>
</dbReference>
<protein>
    <submittedName>
        <fullName evidence="1">Uncharacterized protein</fullName>
    </submittedName>
</protein>
<organism evidence="1 2">
    <name type="scientific">Papaver somniferum</name>
    <name type="common">Opium poppy</name>
    <dbReference type="NCBI Taxonomy" id="3469"/>
    <lineage>
        <taxon>Eukaryota</taxon>
        <taxon>Viridiplantae</taxon>
        <taxon>Streptophyta</taxon>
        <taxon>Embryophyta</taxon>
        <taxon>Tracheophyta</taxon>
        <taxon>Spermatophyta</taxon>
        <taxon>Magnoliopsida</taxon>
        <taxon>Ranunculales</taxon>
        <taxon>Papaveraceae</taxon>
        <taxon>Papaveroideae</taxon>
        <taxon>Papaver</taxon>
    </lineage>
</organism>
<gene>
    <name evidence="1" type="ORF">C5167_043460</name>
</gene>
<evidence type="ECO:0000313" key="1">
    <source>
        <dbReference type="EMBL" id="RZC80887.1"/>
    </source>
</evidence>
<proteinExistence type="predicted"/>
<dbReference type="EMBL" id="CM010724">
    <property type="protein sequence ID" value="RZC80887.1"/>
    <property type="molecule type" value="Genomic_DNA"/>
</dbReference>
<sequence length="38" mass="4043">MFPFVAIFLTGKDLCDLGGCPKEVGEGKEKLVSVSGNR</sequence>
<keyword evidence="2" id="KW-1185">Reference proteome</keyword>
<evidence type="ECO:0000313" key="2">
    <source>
        <dbReference type="Proteomes" id="UP000316621"/>
    </source>
</evidence>
<dbReference type="Gramene" id="RZC80887">
    <property type="protein sequence ID" value="RZC80887"/>
    <property type="gene ID" value="C5167_043460"/>
</dbReference>
<dbReference type="AlphaFoldDB" id="A0A4Y7L7G9"/>